<keyword evidence="1" id="KW-0472">Membrane</keyword>
<evidence type="ECO:0000313" key="3">
    <source>
        <dbReference type="EMBL" id="MDY0404144.1"/>
    </source>
</evidence>
<keyword evidence="1" id="KW-1133">Transmembrane helix</keyword>
<name>A0ABU5CE98_9BACI</name>
<dbReference type="RefSeq" id="WP_306066653.1">
    <property type="nucleotide sequence ID" value="NZ_JAROCA020000001.1"/>
</dbReference>
<feature type="transmembrane region" description="Helical" evidence="1">
    <location>
        <begin position="6"/>
        <end position="26"/>
    </location>
</feature>
<accession>A0ABU5CE98</accession>
<reference evidence="3 4" key="1">
    <citation type="submission" date="2023-10" db="EMBL/GenBank/DDBJ databases">
        <title>179-bfca-hs.</title>
        <authorList>
            <person name="Miliotis G."/>
            <person name="Sengupta P."/>
            <person name="Hameed A."/>
            <person name="Chuvochina M."/>
            <person name="Mcdonagh F."/>
            <person name="Simpson A.C."/>
            <person name="Singh N.K."/>
            <person name="Rekha P.D."/>
            <person name="Raman K."/>
            <person name="Hugenholtz P."/>
            <person name="Venkateswaran K."/>
        </authorList>
    </citation>
    <scope>NUCLEOTIDE SEQUENCE [LARGE SCALE GENOMIC DNA]</scope>
    <source>
        <strain evidence="3 4">179-BFC-A-HS</strain>
    </source>
</reference>
<dbReference type="InterPro" id="IPR042274">
    <property type="entry name" value="YycH/YycI_2"/>
</dbReference>
<sequence>MKLEVIKTYILIILVGMSLLLTFNIWSYKPNSGLMYDKQGHYVNENDYYIEGKEQTKRDVVVPNEIIFHHLQKNYAFKDPKNSEKLYKNMHDWTLYDFKIRDLQNVPNEKYQIELRFPTAMPMGVINSLFHFNDNIDTGAIGSFKRMFITFNPEKLVLRFHFLSLDGRKEATAVVNDATKFEYLWETISNLKGMQELISVGPEKSAIYFPRNPVSMEQHTFSVNATNPKKLVNALFNDPSLVKRNMSNEKLAYYTDGTRQMKISQDRRIMWFTNPSQTEIHRMTAYELLDKSIENINEHRGWTGKYYLDSLDTADNNISYLLHYDAYPVISAIGLTTIEQRWRNQELYQYSRPLFSINNSLLSEPVKLPSGEEIRNYVKKNYHIDNVTDLRIGYRLKFQKEDTAADILLLEPAWFIKYNGNWNKIDLMPHHDGIPEAT</sequence>
<proteinExistence type="predicted"/>
<evidence type="ECO:0000313" key="4">
    <source>
        <dbReference type="Proteomes" id="UP001228376"/>
    </source>
</evidence>
<evidence type="ECO:0000259" key="2">
    <source>
        <dbReference type="Pfam" id="PF07435"/>
    </source>
</evidence>
<dbReference type="EMBL" id="JAROCA020000001">
    <property type="protein sequence ID" value="MDY0404144.1"/>
    <property type="molecule type" value="Genomic_DNA"/>
</dbReference>
<organism evidence="3 4">
    <name type="scientific">Tigheibacillus jepli</name>
    <dbReference type="NCBI Taxonomy" id="3035914"/>
    <lineage>
        <taxon>Bacteria</taxon>
        <taxon>Bacillati</taxon>
        <taxon>Bacillota</taxon>
        <taxon>Bacilli</taxon>
        <taxon>Bacillales</taxon>
        <taxon>Bacillaceae</taxon>
        <taxon>Tigheibacillus</taxon>
    </lineage>
</organism>
<gene>
    <name evidence="3" type="primary">yycH</name>
    <name evidence="3" type="ORF">P5G51_000835</name>
</gene>
<evidence type="ECO:0000256" key="1">
    <source>
        <dbReference type="SAM" id="Phobius"/>
    </source>
</evidence>
<keyword evidence="1" id="KW-0812">Transmembrane</keyword>
<feature type="domain" description="Regulatory protein YycH" evidence="2">
    <location>
        <begin position="4"/>
        <end position="430"/>
    </location>
</feature>
<dbReference type="InterPro" id="IPR009996">
    <property type="entry name" value="YycH"/>
</dbReference>
<dbReference type="Gene3D" id="3.10.450.310">
    <property type="match status" value="1"/>
</dbReference>
<dbReference type="Gene3D" id="3.30.310.160">
    <property type="entry name" value="YycH protein, domain 2"/>
    <property type="match status" value="1"/>
</dbReference>
<dbReference type="Proteomes" id="UP001228376">
    <property type="component" value="Unassembled WGS sequence"/>
</dbReference>
<dbReference type="Pfam" id="PF07435">
    <property type="entry name" value="YycH"/>
    <property type="match status" value="1"/>
</dbReference>
<keyword evidence="4" id="KW-1185">Reference proteome</keyword>
<dbReference type="CDD" id="cd15787">
    <property type="entry name" value="YycH_N"/>
    <property type="match status" value="1"/>
</dbReference>
<protein>
    <submittedName>
        <fullName evidence="3">Two-component system activity regulator YycH</fullName>
    </submittedName>
</protein>
<comment type="caution">
    <text evidence="3">The sequence shown here is derived from an EMBL/GenBank/DDBJ whole genome shotgun (WGS) entry which is preliminary data.</text>
</comment>